<dbReference type="InterPro" id="IPR014784">
    <property type="entry name" value="Cu2_ascorb_mOase-like_C"/>
</dbReference>
<dbReference type="Proteomes" id="UP000664417">
    <property type="component" value="Unassembled WGS sequence"/>
</dbReference>
<dbReference type="GO" id="GO:0005507">
    <property type="term" value="F:copper ion binding"/>
    <property type="evidence" value="ECO:0007669"/>
    <property type="project" value="InterPro"/>
</dbReference>
<feature type="signal peptide" evidence="2">
    <location>
        <begin position="1"/>
        <end position="16"/>
    </location>
</feature>
<dbReference type="RefSeq" id="WP_207857058.1">
    <property type="nucleotide sequence ID" value="NZ_JAFREP010000003.1"/>
</dbReference>
<dbReference type="GO" id="GO:0009055">
    <property type="term" value="F:electron transfer activity"/>
    <property type="evidence" value="ECO:0007669"/>
    <property type="project" value="InterPro"/>
</dbReference>
<keyword evidence="2" id="KW-0732">Signal</keyword>
<dbReference type="EMBL" id="JAFREP010000003">
    <property type="protein sequence ID" value="MBO1317677.1"/>
    <property type="molecule type" value="Genomic_DNA"/>
</dbReference>
<comment type="caution">
    <text evidence="4">The sequence shown here is derived from an EMBL/GenBank/DDBJ whole genome shotgun (WGS) entry which is preliminary data.</text>
</comment>
<feature type="chain" id="PRO_5035312314" description="Copper type II ascorbate-dependent monooxygenase C-terminal domain-containing protein" evidence="2">
    <location>
        <begin position="17"/>
        <end position="685"/>
    </location>
</feature>
<dbReference type="InterPro" id="IPR036939">
    <property type="entry name" value="Cu2_ascorb_mOase_N_sf"/>
</dbReference>
<dbReference type="PANTHER" id="PTHR10157:SF23">
    <property type="entry name" value="MOXD1 HOMOLOG 1"/>
    <property type="match status" value="1"/>
</dbReference>
<reference evidence="4" key="1">
    <citation type="submission" date="2021-03" db="EMBL/GenBank/DDBJ databases">
        <authorList>
            <person name="Wang G."/>
        </authorList>
    </citation>
    <scope>NUCLEOTIDE SEQUENCE</scope>
    <source>
        <strain evidence="4">KCTC 12899</strain>
    </source>
</reference>
<name>A0A8J7PZM8_9BACT</name>
<dbReference type="SUPFAM" id="SSF49742">
    <property type="entry name" value="PHM/PNGase F"/>
    <property type="match status" value="2"/>
</dbReference>
<dbReference type="Pfam" id="PF03712">
    <property type="entry name" value="Cu2_monoox_C"/>
    <property type="match status" value="1"/>
</dbReference>
<dbReference type="GO" id="GO:0020037">
    <property type="term" value="F:heme binding"/>
    <property type="evidence" value="ECO:0007669"/>
    <property type="project" value="InterPro"/>
</dbReference>
<dbReference type="Gene3D" id="2.60.120.310">
    <property type="entry name" value="Copper type II, ascorbate-dependent monooxygenase, N-terminal domain"/>
    <property type="match status" value="1"/>
</dbReference>
<organism evidence="4 5">
    <name type="scientific">Acanthopleuribacter pedis</name>
    <dbReference type="NCBI Taxonomy" id="442870"/>
    <lineage>
        <taxon>Bacteria</taxon>
        <taxon>Pseudomonadati</taxon>
        <taxon>Acidobacteriota</taxon>
        <taxon>Holophagae</taxon>
        <taxon>Acanthopleuribacterales</taxon>
        <taxon>Acanthopleuribacteraceae</taxon>
        <taxon>Acanthopleuribacter</taxon>
    </lineage>
</organism>
<feature type="domain" description="Copper type II ascorbate-dependent monooxygenase C-terminal" evidence="3">
    <location>
        <begin position="522"/>
        <end position="618"/>
    </location>
</feature>
<dbReference type="InterPro" id="IPR000945">
    <property type="entry name" value="DBH-like"/>
</dbReference>
<evidence type="ECO:0000256" key="1">
    <source>
        <dbReference type="ARBA" id="ARBA00023157"/>
    </source>
</evidence>
<dbReference type="GO" id="GO:0004500">
    <property type="term" value="F:dopamine beta-monooxygenase activity"/>
    <property type="evidence" value="ECO:0007669"/>
    <property type="project" value="InterPro"/>
</dbReference>
<dbReference type="InterPro" id="IPR024548">
    <property type="entry name" value="Cu2_monoox_C"/>
</dbReference>
<dbReference type="InterPro" id="IPR036909">
    <property type="entry name" value="Cyt_c-like_dom_sf"/>
</dbReference>
<evidence type="ECO:0000259" key="3">
    <source>
        <dbReference type="Pfam" id="PF03712"/>
    </source>
</evidence>
<sequence length="685" mass="74782">MRCSWFLVFMTGLCWAAEPWIPHYTAETGGFATTLHLINGDYENDFVAKITAYDAGGLLLADAAREVTVPAGQRLDLTRDALQWNGVAVSHLRISAGDNVKVSASYQTTGGSVLPATVSAQESLTASVRFLPVNQSGAFDGLVLVNPGEEPLTFQLSAHDPSGNTGETLRFTLAPKAKWVAVPANLFSENVAGDGFIAARAPAGLVAMGLRGTLPGSGVSVLTELALDRNLPAAAKLTYSNQISRIINRKCATCHQNGGIGPFPLTNYSETVTYPDLMQLEVSEGRMPPWKASTECSEFKGVQALDPAEKDMLLAWLAADLDQGPPQRAPIFEPAGDIAWRGGTPTQTFTYNEAYEFKPGPDDYRCFPIPLNNRETLYLEGLEILPGSLEFVHHVILYAVTTNEGEALDLSESGPGYTCFGGPETEEVRMLGGWAPGSDPQFFGDNIGMRIEPNTTIVMQVHYHYSGTAGFDQTQFGLYLSETPHEKELFLLPLLNEDFVIPAGASDYVVSESLTLPNFVWLDLFVVMPHMHLLGKSVTVSTTDNAGGEQCLIDIPKWDFNWQKFYSYQDAVRIEPGSTITLNCVFDNSAQNPYNPNNPPLPVRWGDATTDEMALAFIGVVAPFDITDEKSRWEWPMKVNAAGVNLEKRRTNPLNKLPSCCRKGDAVKPWKKCDAGTTPLEPKPR</sequence>
<keyword evidence="5" id="KW-1185">Reference proteome</keyword>
<evidence type="ECO:0000313" key="4">
    <source>
        <dbReference type="EMBL" id="MBO1317677.1"/>
    </source>
</evidence>
<proteinExistence type="predicted"/>
<dbReference type="PANTHER" id="PTHR10157">
    <property type="entry name" value="DOPAMINE BETA HYDROXYLASE RELATED"/>
    <property type="match status" value="1"/>
</dbReference>
<accession>A0A8J7PZM8</accession>
<gene>
    <name evidence="4" type="ORF">J3U88_04325</name>
</gene>
<dbReference type="InterPro" id="IPR008977">
    <property type="entry name" value="PHM/PNGase_F_dom_sf"/>
</dbReference>
<dbReference type="SUPFAM" id="SSF46626">
    <property type="entry name" value="Cytochrome c"/>
    <property type="match status" value="1"/>
</dbReference>
<protein>
    <recommendedName>
        <fullName evidence="3">Copper type II ascorbate-dependent monooxygenase C-terminal domain-containing protein</fullName>
    </recommendedName>
</protein>
<dbReference type="AlphaFoldDB" id="A0A8J7PZM8"/>
<keyword evidence="1" id="KW-1015">Disulfide bond</keyword>
<evidence type="ECO:0000256" key="2">
    <source>
        <dbReference type="SAM" id="SignalP"/>
    </source>
</evidence>
<evidence type="ECO:0000313" key="5">
    <source>
        <dbReference type="Proteomes" id="UP000664417"/>
    </source>
</evidence>
<dbReference type="Gene3D" id="2.60.120.230">
    <property type="match status" value="1"/>
</dbReference>